<dbReference type="AlphaFoldDB" id="A0A2S9IQG6"/>
<dbReference type="GO" id="GO:0016616">
    <property type="term" value="F:oxidoreductase activity, acting on the CH-OH group of donors, NAD or NADP as acceptor"/>
    <property type="evidence" value="ECO:0007669"/>
    <property type="project" value="TreeGrafter"/>
</dbReference>
<dbReference type="InterPro" id="IPR020904">
    <property type="entry name" value="Sc_DH/Rdtase_CS"/>
</dbReference>
<evidence type="ECO:0000259" key="3">
    <source>
        <dbReference type="SMART" id="SM00822"/>
    </source>
</evidence>
<sequence>MTDEALLSVAGKTIAVTGGSSGLGLRMVEVLSRRGANVISISRTQAPVRHSLAGCGEIIDIMADVTCADEVKRAFDEAEAQLGTVTAVFNNAGVAQMARALDTTREMLERVFEVNVAGAFCVAQEAARRLIAAGCGGTIINMTSILAERPLKGAAAYSMSKAAISQMTRALALEWACHDIRVNAIAPGWFPTRINEAVLEGPASGFLKGRNPMRRLGETQDLDGAVLMLASDASRYMTGTIITVDGGHSLQG</sequence>
<proteinExistence type="inferred from homology"/>
<comment type="similarity">
    <text evidence="1">Belongs to the short-chain dehydrogenases/reductases (SDR) family.</text>
</comment>
<name>A0A2S9IQG6_9HYPH</name>
<dbReference type="PROSITE" id="PS00061">
    <property type="entry name" value="ADH_SHORT"/>
    <property type="match status" value="1"/>
</dbReference>
<dbReference type="EMBL" id="PVBR01000010">
    <property type="protein sequence ID" value="PRD42766.1"/>
    <property type="molecule type" value="Genomic_DNA"/>
</dbReference>
<gene>
    <name evidence="4" type="ORF">C5748_15260</name>
</gene>
<organism evidence="4 5">
    <name type="scientific">Phyllobacterium phragmitis</name>
    <dbReference type="NCBI Taxonomy" id="2670329"/>
    <lineage>
        <taxon>Bacteria</taxon>
        <taxon>Pseudomonadati</taxon>
        <taxon>Pseudomonadota</taxon>
        <taxon>Alphaproteobacteria</taxon>
        <taxon>Hyphomicrobiales</taxon>
        <taxon>Phyllobacteriaceae</taxon>
        <taxon>Phyllobacterium</taxon>
    </lineage>
</organism>
<dbReference type="SMART" id="SM00822">
    <property type="entry name" value="PKS_KR"/>
    <property type="match status" value="1"/>
</dbReference>
<evidence type="ECO:0000313" key="5">
    <source>
        <dbReference type="Proteomes" id="UP000239434"/>
    </source>
</evidence>
<dbReference type="InterPro" id="IPR057326">
    <property type="entry name" value="KR_dom"/>
</dbReference>
<dbReference type="CDD" id="cd05233">
    <property type="entry name" value="SDR_c"/>
    <property type="match status" value="1"/>
</dbReference>
<comment type="caution">
    <text evidence="4">The sequence shown here is derived from an EMBL/GenBank/DDBJ whole genome shotgun (WGS) entry which is preliminary data.</text>
</comment>
<dbReference type="RefSeq" id="WP_105742785.1">
    <property type="nucleotide sequence ID" value="NZ_PVBR01000010.1"/>
</dbReference>
<dbReference type="Gene3D" id="3.40.50.720">
    <property type="entry name" value="NAD(P)-binding Rossmann-like Domain"/>
    <property type="match status" value="1"/>
</dbReference>
<dbReference type="PANTHER" id="PTHR42760">
    <property type="entry name" value="SHORT-CHAIN DEHYDROGENASES/REDUCTASES FAMILY MEMBER"/>
    <property type="match status" value="1"/>
</dbReference>
<dbReference type="SUPFAM" id="SSF51735">
    <property type="entry name" value="NAD(P)-binding Rossmann-fold domains"/>
    <property type="match status" value="1"/>
</dbReference>
<dbReference type="PRINTS" id="PR00081">
    <property type="entry name" value="GDHRDH"/>
</dbReference>
<dbReference type="InterPro" id="IPR036291">
    <property type="entry name" value="NAD(P)-bd_dom_sf"/>
</dbReference>
<keyword evidence="5" id="KW-1185">Reference proteome</keyword>
<dbReference type="Pfam" id="PF13561">
    <property type="entry name" value="adh_short_C2"/>
    <property type="match status" value="1"/>
</dbReference>
<evidence type="ECO:0000256" key="2">
    <source>
        <dbReference type="ARBA" id="ARBA00023002"/>
    </source>
</evidence>
<feature type="domain" description="Ketoreductase" evidence="3">
    <location>
        <begin position="12"/>
        <end position="167"/>
    </location>
</feature>
<dbReference type="PANTHER" id="PTHR42760:SF133">
    <property type="entry name" value="3-OXOACYL-[ACYL-CARRIER-PROTEIN] REDUCTASE"/>
    <property type="match status" value="1"/>
</dbReference>
<dbReference type="GO" id="GO:0006633">
    <property type="term" value="P:fatty acid biosynthetic process"/>
    <property type="evidence" value="ECO:0007669"/>
    <property type="project" value="TreeGrafter"/>
</dbReference>
<accession>A0A2S9IQG6</accession>
<evidence type="ECO:0000256" key="1">
    <source>
        <dbReference type="ARBA" id="ARBA00006484"/>
    </source>
</evidence>
<dbReference type="InterPro" id="IPR002347">
    <property type="entry name" value="SDR_fam"/>
</dbReference>
<dbReference type="PRINTS" id="PR00080">
    <property type="entry name" value="SDRFAMILY"/>
</dbReference>
<protein>
    <submittedName>
        <fullName evidence="4">2-deoxy-D-gluconate 3-dehydrogenase</fullName>
    </submittedName>
</protein>
<evidence type="ECO:0000313" key="4">
    <source>
        <dbReference type="EMBL" id="PRD42766.1"/>
    </source>
</evidence>
<dbReference type="Proteomes" id="UP000239434">
    <property type="component" value="Unassembled WGS sequence"/>
</dbReference>
<dbReference type="FunFam" id="3.40.50.720:FF:000084">
    <property type="entry name" value="Short-chain dehydrogenase reductase"/>
    <property type="match status" value="1"/>
</dbReference>
<dbReference type="GO" id="GO:0048038">
    <property type="term" value="F:quinone binding"/>
    <property type="evidence" value="ECO:0007669"/>
    <property type="project" value="TreeGrafter"/>
</dbReference>
<keyword evidence="2" id="KW-0560">Oxidoreductase</keyword>
<reference evidence="4 5" key="1">
    <citation type="submission" date="2018-02" db="EMBL/GenBank/DDBJ databases">
        <title>The draft genome of Phyllobacterium sp. 1N-3.</title>
        <authorList>
            <person name="Liu L."/>
            <person name="Li L."/>
            <person name="Zhang X."/>
            <person name="Wang T."/>
            <person name="Liang L."/>
        </authorList>
    </citation>
    <scope>NUCLEOTIDE SEQUENCE [LARGE SCALE GENOMIC DNA]</scope>
    <source>
        <strain evidence="4 5">1N-3</strain>
    </source>
</reference>